<protein>
    <submittedName>
        <fullName evidence="3">Immunoglobulin-like domain-containing protein</fullName>
    </submittedName>
</protein>
<evidence type="ECO:0000259" key="2">
    <source>
        <dbReference type="Pfam" id="PF16403"/>
    </source>
</evidence>
<feature type="domain" description="Pesticidal crystal protein Cry22Aa Ig-like" evidence="2">
    <location>
        <begin position="42"/>
        <end position="112"/>
    </location>
</feature>
<dbReference type="Gene3D" id="2.60.40.10">
    <property type="entry name" value="Immunoglobulins"/>
    <property type="match status" value="1"/>
</dbReference>
<keyword evidence="1" id="KW-0732">Signal</keyword>
<gene>
    <name evidence="3" type="ORF">ACHKAR_00470</name>
</gene>
<proteinExistence type="predicted"/>
<dbReference type="InterPro" id="IPR032179">
    <property type="entry name" value="Cry22Aa_Ig-like"/>
</dbReference>
<evidence type="ECO:0000313" key="3">
    <source>
        <dbReference type="EMBL" id="MFH6981885.1"/>
    </source>
</evidence>
<evidence type="ECO:0000313" key="4">
    <source>
        <dbReference type="Proteomes" id="UP001610063"/>
    </source>
</evidence>
<comment type="caution">
    <text evidence="3">The sequence shown here is derived from an EMBL/GenBank/DDBJ whole genome shotgun (WGS) entry which is preliminary data.</text>
</comment>
<evidence type="ECO:0000256" key="1">
    <source>
        <dbReference type="SAM" id="SignalP"/>
    </source>
</evidence>
<accession>A0ABW7N398</accession>
<dbReference type="RefSeq" id="WP_395415728.1">
    <property type="nucleotide sequence ID" value="NZ_JBIPKE010000007.1"/>
</dbReference>
<dbReference type="InterPro" id="IPR013783">
    <property type="entry name" value="Ig-like_fold"/>
</dbReference>
<feature type="chain" id="PRO_5047188657" evidence="1">
    <location>
        <begin position="22"/>
        <end position="242"/>
    </location>
</feature>
<organism evidence="3 4">
    <name type="scientific">Marinoscillum luteum</name>
    <dbReference type="NCBI Taxonomy" id="861051"/>
    <lineage>
        <taxon>Bacteria</taxon>
        <taxon>Pseudomonadati</taxon>
        <taxon>Bacteroidota</taxon>
        <taxon>Cytophagia</taxon>
        <taxon>Cytophagales</taxon>
        <taxon>Reichenbachiellaceae</taxon>
        <taxon>Marinoscillum</taxon>
    </lineage>
</organism>
<feature type="signal peptide" evidence="1">
    <location>
        <begin position="1"/>
        <end position="21"/>
    </location>
</feature>
<dbReference type="EMBL" id="JBIPKE010000007">
    <property type="protein sequence ID" value="MFH6981885.1"/>
    <property type="molecule type" value="Genomic_DNA"/>
</dbReference>
<keyword evidence="4" id="KW-1185">Reference proteome</keyword>
<dbReference type="Pfam" id="PF16403">
    <property type="entry name" value="Bact_surface_Ig-like"/>
    <property type="match status" value="1"/>
</dbReference>
<sequence>MNYIFQSRIWVLLLLSVGFLACEPDLDSEDVTAGVIRFPSIILNGDNPIAYVAGEASAITDPGVTALLGTDDITSQVEVTGVDGVDFDTPGIYPINYSVSTVNDLGDETTVTETRYVLIASEDISGIDLTGDYFSISRSFSGASYGQLMSVRKLGTGYFACTDVYAHPAAENAGRFFVTSATEGILLPQSASETIFGLEMFGTVDIQIGNTNPDDYNISFNLDLPAASFQTTKPWTKNENVN</sequence>
<name>A0ABW7N398_9BACT</name>
<reference evidence="3 4" key="1">
    <citation type="journal article" date="2013" name="Int. J. Syst. Evol. Microbiol.">
        <title>Marinoscillum luteum sp. nov., isolated from marine sediment.</title>
        <authorList>
            <person name="Cha I.T."/>
            <person name="Park S.J."/>
            <person name="Kim S.J."/>
            <person name="Kim J.G."/>
            <person name="Jung M.Y."/>
            <person name="Shin K.S."/>
            <person name="Kwon K.K."/>
            <person name="Yang S.H."/>
            <person name="Seo Y.S."/>
            <person name="Rhee S.K."/>
        </authorList>
    </citation>
    <scope>NUCLEOTIDE SEQUENCE [LARGE SCALE GENOMIC DNA]</scope>
    <source>
        <strain evidence="3 4">KCTC 23939</strain>
    </source>
</reference>
<dbReference type="Proteomes" id="UP001610063">
    <property type="component" value="Unassembled WGS sequence"/>
</dbReference>